<accession>A0A2A2SGX7</accession>
<dbReference type="InterPro" id="IPR035516">
    <property type="entry name" value="Gyrase/topoIV_suA_C"/>
</dbReference>
<evidence type="ECO:0000256" key="7">
    <source>
        <dbReference type="ARBA" id="ARBA00023235"/>
    </source>
</evidence>
<dbReference type="GO" id="GO:0003677">
    <property type="term" value="F:DNA binding"/>
    <property type="evidence" value="ECO:0007669"/>
    <property type="project" value="UniProtKB-UniRule"/>
</dbReference>
<keyword evidence="6 8" id="KW-0238">DNA-binding</keyword>
<dbReference type="Proteomes" id="UP000218151">
    <property type="component" value="Unassembled WGS sequence"/>
</dbReference>
<dbReference type="InterPro" id="IPR013757">
    <property type="entry name" value="Topo_IIA_A_a_sf"/>
</dbReference>
<comment type="similarity">
    <text evidence="2 8">Belongs to the type II topoisomerase GyrA/ParC subunit family.</text>
</comment>
<evidence type="ECO:0000256" key="4">
    <source>
        <dbReference type="ARBA" id="ARBA00022840"/>
    </source>
</evidence>
<dbReference type="FunFam" id="1.10.268.10:FF:000001">
    <property type="entry name" value="DNA gyrase subunit A"/>
    <property type="match status" value="1"/>
</dbReference>
<comment type="caution">
    <text evidence="12">The sequence shown here is derived from an EMBL/GenBank/DDBJ whole genome shotgun (WGS) entry which is preliminary data.</text>
</comment>
<dbReference type="Gene3D" id="2.120.10.90">
    <property type="entry name" value="DNA gyrase/topoisomerase IV, subunit A, C-terminal"/>
    <property type="match status" value="1"/>
</dbReference>
<dbReference type="GO" id="GO:0034335">
    <property type="term" value="F:DNA negative supercoiling activity"/>
    <property type="evidence" value="ECO:0007669"/>
    <property type="project" value="UniProtKB-ARBA"/>
</dbReference>
<evidence type="ECO:0000256" key="8">
    <source>
        <dbReference type="HAMAP-Rule" id="MF_01897"/>
    </source>
</evidence>
<dbReference type="Gene3D" id="3.90.199.10">
    <property type="entry name" value="Topoisomerase II, domain 5"/>
    <property type="match status" value="1"/>
</dbReference>
<dbReference type="EMBL" id="NSLI01000002">
    <property type="protein sequence ID" value="PAX08463.1"/>
    <property type="molecule type" value="Genomic_DNA"/>
</dbReference>
<dbReference type="OrthoDB" id="9806486at2"/>
<dbReference type="FunFam" id="3.90.199.10:FF:000001">
    <property type="entry name" value="DNA gyrase subunit A"/>
    <property type="match status" value="1"/>
</dbReference>
<comment type="subunit">
    <text evidence="8">Heterotetramer, composed of two GyrA and two GyrB chains. In the heterotetramer, GyrA contains the active site tyrosine that forms a transient covalent intermediate with DNA, while GyrB binds cofactors and catalyzes ATP hydrolysis.</text>
</comment>
<feature type="domain" description="Topo IIA-type catalytic" evidence="11">
    <location>
        <begin position="37"/>
        <end position="526"/>
    </location>
</feature>
<evidence type="ECO:0000256" key="3">
    <source>
        <dbReference type="ARBA" id="ARBA00022741"/>
    </source>
</evidence>
<dbReference type="GO" id="GO:0009330">
    <property type="term" value="C:DNA topoisomerase type II (double strand cut, ATP-hydrolyzing) complex"/>
    <property type="evidence" value="ECO:0007669"/>
    <property type="project" value="TreeGrafter"/>
</dbReference>
<keyword evidence="13" id="KW-1185">Reference proteome</keyword>
<dbReference type="AlphaFoldDB" id="A0A2A2SGX7"/>
<comment type="subcellular location">
    <subcellularLocation>
        <location evidence="8">Cytoplasm</location>
    </subcellularLocation>
</comment>
<dbReference type="CDD" id="cd00187">
    <property type="entry name" value="TOP4c"/>
    <property type="match status" value="1"/>
</dbReference>
<dbReference type="NCBIfam" id="NF004043">
    <property type="entry name" value="PRK05560.1"/>
    <property type="match status" value="1"/>
</dbReference>
<name>A0A2A2SGX7_9SPHN</name>
<dbReference type="SUPFAM" id="SSF56719">
    <property type="entry name" value="Type II DNA topoisomerase"/>
    <property type="match status" value="1"/>
</dbReference>
<evidence type="ECO:0000256" key="6">
    <source>
        <dbReference type="ARBA" id="ARBA00023125"/>
    </source>
</evidence>
<dbReference type="InterPro" id="IPR050220">
    <property type="entry name" value="Type_II_DNA_Topoisomerases"/>
</dbReference>
<dbReference type="GO" id="GO:0006265">
    <property type="term" value="P:DNA topological change"/>
    <property type="evidence" value="ECO:0007669"/>
    <property type="project" value="UniProtKB-UniRule"/>
</dbReference>
<evidence type="ECO:0000256" key="5">
    <source>
        <dbReference type="ARBA" id="ARBA00023029"/>
    </source>
</evidence>
<keyword evidence="8" id="KW-0963">Cytoplasm</keyword>
<comment type="catalytic activity">
    <reaction evidence="1 8 9">
        <text>ATP-dependent breakage, passage and rejoining of double-stranded DNA.</text>
        <dbReference type="EC" id="5.6.2.2"/>
    </reaction>
</comment>
<dbReference type="GO" id="GO:0005737">
    <property type="term" value="C:cytoplasm"/>
    <property type="evidence" value="ECO:0007669"/>
    <property type="project" value="UniProtKB-SubCell"/>
</dbReference>
<dbReference type="Gene3D" id="1.10.268.10">
    <property type="entry name" value="Topoisomerase, domain 3"/>
    <property type="match status" value="1"/>
</dbReference>
<keyword evidence="7 8" id="KW-0413">Isomerase</keyword>
<evidence type="ECO:0000256" key="1">
    <source>
        <dbReference type="ARBA" id="ARBA00000185"/>
    </source>
</evidence>
<evidence type="ECO:0000256" key="2">
    <source>
        <dbReference type="ARBA" id="ARBA00008263"/>
    </source>
</evidence>
<evidence type="ECO:0000256" key="10">
    <source>
        <dbReference type="SAM" id="MobiDB-lite"/>
    </source>
</evidence>
<reference evidence="13" key="1">
    <citation type="submission" date="2017-09" db="EMBL/GenBank/DDBJ databases">
        <authorList>
            <person name="Feng G."/>
            <person name="Zhu H."/>
        </authorList>
    </citation>
    <scope>NUCLEOTIDE SEQUENCE [LARGE SCALE GENOMIC DNA]</scope>
    <source>
        <strain evidence="13">1PNM-20</strain>
    </source>
</reference>
<feature type="short sequence motif" description="GyrA-box" evidence="8">
    <location>
        <begin position="553"/>
        <end position="559"/>
    </location>
</feature>
<dbReference type="Pfam" id="PF00521">
    <property type="entry name" value="DNA_topoisoIV"/>
    <property type="match status" value="1"/>
</dbReference>
<dbReference type="PANTHER" id="PTHR43493:SF5">
    <property type="entry name" value="DNA GYRASE SUBUNIT A, CHLOROPLASTIC_MITOCHONDRIAL"/>
    <property type="match status" value="1"/>
</dbReference>
<evidence type="ECO:0000313" key="13">
    <source>
        <dbReference type="Proteomes" id="UP000218151"/>
    </source>
</evidence>
<evidence type="ECO:0000256" key="9">
    <source>
        <dbReference type="PROSITE-ProRule" id="PRU01384"/>
    </source>
</evidence>
<keyword evidence="4 8" id="KW-0067">ATP-binding</keyword>
<proteinExistence type="inferred from homology"/>
<dbReference type="Gene3D" id="3.30.1360.40">
    <property type="match status" value="1"/>
</dbReference>
<dbReference type="InterPro" id="IPR013760">
    <property type="entry name" value="Topo_IIA-like_dom_sf"/>
</dbReference>
<dbReference type="InterPro" id="IPR006691">
    <property type="entry name" value="GyrA/parC_rep"/>
</dbReference>
<dbReference type="SMART" id="SM00434">
    <property type="entry name" value="TOP4c"/>
    <property type="match status" value="1"/>
</dbReference>
<feature type="active site" description="O-(5'-phospho-DNA)-tyrosine intermediate" evidence="8 9">
    <location>
        <position position="125"/>
    </location>
</feature>
<feature type="region of interest" description="Disordered" evidence="10">
    <location>
        <begin position="892"/>
        <end position="934"/>
    </location>
</feature>
<keyword evidence="3 8" id="KW-0547">Nucleotide-binding</keyword>
<dbReference type="SUPFAM" id="SSF101904">
    <property type="entry name" value="GyrA/ParC C-terminal domain-like"/>
    <property type="match status" value="1"/>
</dbReference>
<dbReference type="GO" id="GO:0005694">
    <property type="term" value="C:chromosome"/>
    <property type="evidence" value="ECO:0007669"/>
    <property type="project" value="InterPro"/>
</dbReference>
<dbReference type="EC" id="5.6.2.2" evidence="8"/>
<comment type="miscellaneous">
    <text evidence="8">Few gyrases are as efficient as E.coli at forming negative supercoils. Not all organisms have 2 type II topoisomerases; in organisms with a single type II topoisomerase this enzyme also has to decatenate newly replicated chromosomes.</text>
</comment>
<dbReference type="FunFam" id="3.30.1360.40:FF:000002">
    <property type="entry name" value="DNA gyrase subunit A"/>
    <property type="match status" value="1"/>
</dbReference>
<sequence length="934" mass="102845">MADDTALADPIQSISIVDEMKSSYLDYAMSVIVARALPDVRDGLKPVHRRILYSAAESGFTYNRPYRKSARIVGDVMGKYHPHGDSAIYDALARMAQDWSMRVPLIDGQGNFGSMDPDPPAAMRYTEARLARVTGALLDDLDKDTVDFQPNYDASEREPQVLPAQFPNLLVNGAGGIAVGMATNIPPHNLGEVIDACLAYIDNGAITAEELQEIVPGPDFPTGAIILGRAGARSAYNTGRGSIIVRSRHEIEEGRNDRRSIVLTEIPYQQGKNALVEKIAEAAKEKRIEGVTDVRDLSNREGVRIVIDLRRDATPEVVLNQLWRHTPAQSSFSANMLAIRGGRPELLNLRDIIQAFVQFREQVITRRSKFELAKARERAHILLGLVIAVTNLDEVVALIRGSRSPAEARDKLLAREWPIAEILPYIRLVEAIEHEVEGDTYRLSDAQVKAILDLRLNRLTALGRDEIGDELKQLAASITELLEILANRAKLYEVMRGELRAVRDQFATPRRTEIAAAAEGIDDEDLIEREDMVVTVTMQGYIKRTPLDTFRAQRRGGKGRAGMATKEEDAIAKLFVTSTHTPVLFFSTHGKVYRMKVWRLPEGGPATRGRPMINLLPLAPGETISTVLPLPEDEAKWGDLHVMFATANGTVRRNSMDAFTNVPSNGKIAMRFDEGSDDCLVAVALLTEEDDVLLATKGGRAIRFAATDVREFQSRTSTGVRGVSLAEGDKVISLSILKGFAATTEEREAYLRAAPWKEGEREMSLSPERMAAFEEAEEFILTVTANGYGKRTSAYEYRRTGRGGQGITNIVTSDRNGPVVSSFPSHNGEQLMLVTDQAKLIRMSVGDTRVTGRNTQGVRLFDVAADEHVVSAARIDEAEDAEDPAEEEVIAEVRDTPAQAPDPDKQLTVDDGTSPHTMAERVDESGDESGEEDE</sequence>
<organism evidence="12 13">
    <name type="scientific">Sphingomonas lenta</name>
    <dbReference type="NCBI Taxonomy" id="1141887"/>
    <lineage>
        <taxon>Bacteria</taxon>
        <taxon>Pseudomonadati</taxon>
        <taxon>Pseudomonadota</taxon>
        <taxon>Alphaproteobacteria</taxon>
        <taxon>Sphingomonadales</taxon>
        <taxon>Sphingomonadaceae</taxon>
        <taxon>Sphingomonas</taxon>
    </lineage>
</organism>
<dbReference type="PANTHER" id="PTHR43493">
    <property type="entry name" value="DNA GYRASE/TOPOISOMERASE SUBUNIT A"/>
    <property type="match status" value="1"/>
</dbReference>
<dbReference type="NCBIfam" id="TIGR01063">
    <property type="entry name" value="gyrA"/>
    <property type="match status" value="1"/>
</dbReference>
<dbReference type="InterPro" id="IPR002205">
    <property type="entry name" value="Topo_IIA_dom_A"/>
</dbReference>
<feature type="compositionally biased region" description="Acidic residues" evidence="10">
    <location>
        <begin position="925"/>
        <end position="934"/>
    </location>
</feature>
<dbReference type="PROSITE" id="PS52040">
    <property type="entry name" value="TOPO_IIA"/>
    <property type="match status" value="1"/>
</dbReference>
<dbReference type="GO" id="GO:0005524">
    <property type="term" value="F:ATP binding"/>
    <property type="evidence" value="ECO:0007669"/>
    <property type="project" value="UniProtKB-UniRule"/>
</dbReference>
<gene>
    <name evidence="8" type="primary">gyrA</name>
    <name evidence="12" type="ORF">CKY28_03480</name>
</gene>
<dbReference type="GO" id="GO:0006261">
    <property type="term" value="P:DNA-templated DNA replication"/>
    <property type="evidence" value="ECO:0007669"/>
    <property type="project" value="UniProtKB-UniRule"/>
</dbReference>
<keyword evidence="5 8" id="KW-0799">Topoisomerase</keyword>
<dbReference type="InterPro" id="IPR005743">
    <property type="entry name" value="GyrA"/>
</dbReference>
<dbReference type="RefSeq" id="WP_095996973.1">
    <property type="nucleotide sequence ID" value="NZ_NSLI01000002.1"/>
</dbReference>
<dbReference type="NCBIfam" id="NF004044">
    <property type="entry name" value="PRK05561.1"/>
    <property type="match status" value="1"/>
</dbReference>
<evidence type="ECO:0000259" key="11">
    <source>
        <dbReference type="PROSITE" id="PS52040"/>
    </source>
</evidence>
<dbReference type="Pfam" id="PF03989">
    <property type="entry name" value="DNA_gyraseA_C"/>
    <property type="match status" value="6"/>
</dbReference>
<dbReference type="InterPro" id="IPR013758">
    <property type="entry name" value="Topo_IIA_A/C_ab"/>
</dbReference>
<comment type="function">
    <text evidence="8">A type II topoisomerase that negatively supercoils closed circular double-stranded (ds) DNA in an ATP-dependent manner to modulate DNA topology and maintain chromosomes in an underwound state. Negative supercoiling favors strand separation, and DNA replication, transcription, recombination and repair, all of which involve strand separation. Also able to catalyze the interconversion of other topological isomers of dsDNA rings, including catenanes and knotted rings. Type II topoisomerases break and join 2 DNA strands simultaneously in an ATP-dependent manner.</text>
</comment>
<dbReference type="HAMAP" id="MF_01897">
    <property type="entry name" value="GyrA"/>
    <property type="match status" value="1"/>
</dbReference>
<evidence type="ECO:0000313" key="12">
    <source>
        <dbReference type="EMBL" id="PAX08463.1"/>
    </source>
</evidence>
<protein>
    <recommendedName>
        <fullName evidence="8">DNA gyrase subunit A</fullName>
        <ecNumber evidence="8">5.6.2.2</ecNumber>
    </recommendedName>
</protein>